<dbReference type="GO" id="GO:0004812">
    <property type="term" value="F:aminoacyl-tRNA ligase activity"/>
    <property type="evidence" value="ECO:0007669"/>
    <property type="project" value="InterPro"/>
</dbReference>
<dbReference type="GO" id="GO:0005524">
    <property type="term" value="F:ATP binding"/>
    <property type="evidence" value="ECO:0007669"/>
    <property type="project" value="InterPro"/>
</dbReference>
<dbReference type="GO" id="GO:0006418">
    <property type="term" value="P:tRNA aminoacylation for protein translation"/>
    <property type="evidence" value="ECO:0007669"/>
    <property type="project" value="InterPro"/>
</dbReference>
<gene>
    <name evidence="2" type="ORF">PGLA2088_LOCUS30244</name>
</gene>
<sequence>MTCIMALSSPAVGNLQISLRSSRAFAASPRWLTPGAVVSVSVSLPSRGPRSSELRPRTCLGASLRLLLLGVAGASSRRSATRRRAAPQDFGPLGHDYTRVPEDRTPLSVELSEINRLLAKSLQCRLSKDFGTADRTKQQLKELGIEVNDRHHKWRADGQEFTPKRFLLAPYVPKAHLDGIDMQWVETLISKRAKAKHANDFQLADRIRAEMWEGGVDIDDKRKVWRPLGPGKHGFSPADAQASRMVDISELDALLREWVLASRERDYGRADAIQMDLRKMNVQMDVVDRTWWCTNDKPAERPTREAPSAEDWSEWGAEPAEPAGEDSDDIDLLESEAPTGQDALKPCPSLQPGYGEAEVHSKIDGPFAQVTSKSSPCATANAAQGLVGPAWQASQTGPESVEPLGSLSALSLRPRTREGPSAGATPLQRRTSIRAPHLGQDVGMPGKKSQSSASSVRHVRHEDEKAVEKARALECRNSLLRQANGLIAELLGSVELLDDTPLVRGYGAARLPDSFSQLRGSVEELAQLGEPFDRPLHEGGTGRPGNVGEVAVGQDEVPAPLELTLLHEQMAATAASVADEFPTGTIPEELRARLGLDGAPSGQSGTVRARAVRIRGGANSVYPFCDLGVSAAKLSSRPSLLESAPPLLHPS</sequence>
<evidence type="ECO:0000313" key="3">
    <source>
        <dbReference type="Proteomes" id="UP000626109"/>
    </source>
</evidence>
<proteinExistence type="predicted"/>
<dbReference type="Gene3D" id="1.20.120.1910">
    <property type="entry name" value="Cysteine-tRNA ligase, C-terminal anti-codon recognition domain"/>
    <property type="match status" value="2"/>
</dbReference>
<protein>
    <submittedName>
        <fullName evidence="2">Uncharacterized protein</fullName>
    </submittedName>
</protein>
<evidence type="ECO:0000313" key="2">
    <source>
        <dbReference type="EMBL" id="CAE8697315.1"/>
    </source>
</evidence>
<accession>A0A813K9B2</accession>
<dbReference type="InterPro" id="IPR009080">
    <property type="entry name" value="tRNAsynth_Ia_anticodon-bd"/>
</dbReference>
<feature type="region of interest" description="Disordered" evidence="1">
    <location>
        <begin position="296"/>
        <end position="330"/>
    </location>
</feature>
<comment type="caution">
    <text evidence="2">The sequence shown here is derived from an EMBL/GenBank/DDBJ whole genome shotgun (WGS) entry which is preliminary data.</text>
</comment>
<dbReference type="EMBL" id="CAJNNW010028717">
    <property type="protein sequence ID" value="CAE8697315.1"/>
    <property type="molecule type" value="Genomic_DNA"/>
</dbReference>
<dbReference type="AlphaFoldDB" id="A0A813K9B2"/>
<feature type="region of interest" description="Disordered" evidence="1">
    <location>
        <begin position="410"/>
        <end position="462"/>
    </location>
</feature>
<name>A0A813K9B2_POLGL</name>
<organism evidence="2 3">
    <name type="scientific">Polarella glacialis</name>
    <name type="common">Dinoflagellate</name>
    <dbReference type="NCBI Taxonomy" id="89957"/>
    <lineage>
        <taxon>Eukaryota</taxon>
        <taxon>Sar</taxon>
        <taxon>Alveolata</taxon>
        <taxon>Dinophyceae</taxon>
        <taxon>Suessiales</taxon>
        <taxon>Suessiaceae</taxon>
        <taxon>Polarella</taxon>
    </lineage>
</organism>
<dbReference type="Proteomes" id="UP000626109">
    <property type="component" value="Unassembled WGS sequence"/>
</dbReference>
<dbReference type="SUPFAM" id="SSF47323">
    <property type="entry name" value="Anticodon-binding domain of a subclass of class I aminoacyl-tRNA synthetases"/>
    <property type="match status" value="2"/>
</dbReference>
<evidence type="ECO:0000256" key="1">
    <source>
        <dbReference type="SAM" id="MobiDB-lite"/>
    </source>
</evidence>
<feature type="region of interest" description="Disordered" evidence="1">
    <location>
        <begin position="78"/>
        <end position="97"/>
    </location>
</feature>
<reference evidence="2" key="1">
    <citation type="submission" date="2021-02" db="EMBL/GenBank/DDBJ databases">
        <authorList>
            <person name="Dougan E. K."/>
            <person name="Rhodes N."/>
            <person name="Thang M."/>
            <person name="Chan C."/>
        </authorList>
    </citation>
    <scope>NUCLEOTIDE SEQUENCE</scope>
</reference>